<dbReference type="InterPro" id="IPR053980">
    <property type="entry name" value="ISP_coupler"/>
</dbReference>
<dbReference type="GO" id="GO:0032259">
    <property type="term" value="P:methylation"/>
    <property type="evidence" value="ECO:0007669"/>
    <property type="project" value="InterPro"/>
</dbReference>
<protein>
    <submittedName>
        <fullName evidence="4">Helicase C-terminal domain protein</fullName>
    </submittedName>
</protein>
<dbReference type="PROSITE" id="PS51194">
    <property type="entry name" value="HELICASE_CTER"/>
    <property type="match status" value="1"/>
</dbReference>
<dbReference type="InterPro" id="IPR041635">
    <property type="entry name" value="Type_ISP_LLaBIII_C"/>
</dbReference>
<dbReference type="EMBL" id="AEPY01000008">
    <property type="protein sequence ID" value="EFU80089.1"/>
    <property type="molecule type" value="Genomic_DNA"/>
</dbReference>
<dbReference type="PROSITE" id="PS51192">
    <property type="entry name" value="HELICASE_ATP_BIND_1"/>
    <property type="match status" value="1"/>
</dbReference>
<dbReference type="InterPro" id="IPR006935">
    <property type="entry name" value="Helicase/UvrB_N"/>
</dbReference>
<evidence type="ECO:0000313" key="4">
    <source>
        <dbReference type="EMBL" id="EFU80089.1"/>
    </source>
</evidence>
<dbReference type="PANTHER" id="PTHR47396:SF1">
    <property type="entry name" value="ATP-DEPENDENT HELICASE IRC3-RELATED"/>
    <property type="match status" value="1"/>
</dbReference>
<comment type="caution">
    <text evidence="4">The sequence shown here is derived from an EMBL/GenBank/DDBJ whole genome shotgun (WGS) entry which is preliminary data.</text>
</comment>
<dbReference type="GO" id="GO:0005524">
    <property type="term" value="F:ATP binding"/>
    <property type="evidence" value="ECO:0007669"/>
    <property type="project" value="InterPro"/>
</dbReference>
<keyword evidence="4" id="KW-0547">Nucleotide-binding</keyword>
<dbReference type="Proteomes" id="UP000005573">
    <property type="component" value="Unassembled WGS sequence"/>
</dbReference>
<dbReference type="SUPFAM" id="SSF53335">
    <property type="entry name" value="S-adenosyl-L-methionine-dependent methyltransferases"/>
    <property type="match status" value="1"/>
</dbReference>
<dbReference type="GO" id="GO:0003677">
    <property type="term" value="F:DNA binding"/>
    <property type="evidence" value="ECO:0007669"/>
    <property type="project" value="InterPro"/>
</dbReference>
<dbReference type="Pfam" id="PF13156">
    <property type="entry name" value="Mrr_cat_2"/>
    <property type="match status" value="1"/>
</dbReference>
<evidence type="ECO:0000256" key="1">
    <source>
        <dbReference type="SAM" id="MobiDB-lite"/>
    </source>
</evidence>
<feature type="region of interest" description="Disordered" evidence="1">
    <location>
        <begin position="733"/>
        <end position="763"/>
    </location>
</feature>
<keyword evidence="4" id="KW-0347">Helicase</keyword>
<dbReference type="InterPro" id="IPR050742">
    <property type="entry name" value="Helicase_Restrict-Modif_Enz"/>
</dbReference>
<reference evidence="4 5" key="1">
    <citation type="submission" date="2010-12" db="EMBL/GenBank/DDBJ databases">
        <authorList>
            <person name="Muzny D."/>
            <person name="Qin X."/>
            <person name="Deng J."/>
            <person name="Jiang H."/>
            <person name="Liu Y."/>
            <person name="Qu J."/>
            <person name="Song X.-Z."/>
            <person name="Zhang L."/>
            <person name="Thornton R."/>
            <person name="Coyle M."/>
            <person name="Francisco L."/>
            <person name="Jackson L."/>
            <person name="Javaid M."/>
            <person name="Korchina V."/>
            <person name="Kovar C."/>
            <person name="Mata R."/>
            <person name="Mathew T."/>
            <person name="Ngo R."/>
            <person name="Nguyen L."/>
            <person name="Nguyen N."/>
            <person name="Okwuonu G."/>
            <person name="Ongeri F."/>
            <person name="Pham C."/>
            <person name="Simmons D."/>
            <person name="Wilczek-Boney K."/>
            <person name="Hale W."/>
            <person name="Jakkamsetti A."/>
            <person name="Pham P."/>
            <person name="Ruth R."/>
            <person name="San Lucas F."/>
            <person name="Warren J."/>
            <person name="Zhang J."/>
            <person name="Zhao Z."/>
            <person name="Zhou C."/>
            <person name="Zhu D."/>
            <person name="Lee S."/>
            <person name="Bess C."/>
            <person name="Blankenburg K."/>
            <person name="Forbes L."/>
            <person name="Fu Q."/>
            <person name="Gubbala S."/>
            <person name="Hirani K."/>
            <person name="Jayaseelan J.C."/>
            <person name="Lara F."/>
            <person name="Munidasa M."/>
            <person name="Palculict T."/>
            <person name="Patil S."/>
            <person name="Pu L.-L."/>
            <person name="Saada N."/>
            <person name="Tang L."/>
            <person name="Weissenberger G."/>
            <person name="Zhu Y."/>
            <person name="Hemphill L."/>
            <person name="Shang Y."/>
            <person name="Youmans B."/>
            <person name="Ayvaz T."/>
            <person name="Ross M."/>
            <person name="Santibanez J."/>
            <person name="Aqrawi P."/>
            <person name="Gross S."/>
            <person name="Joshi V."/>
            <person name="Fowler G."/>
            <person name="Nazareth L."/>
            <person name="Reid J."/>
            <person name="Worley K."/>
            <person name="Petrosino J."/>
            <person name="Highlander S."/>
            <person name="Gibbs R."/>
        </authorList>
    </citation>
    <scope>NUCLEOTIDE SEQUENCE [LARGE SCALE GENOMIC DNA]</scope>
    <source>
        <strain evidence="4 5">ATCC 51333</strain>
    </source>
</reference>
<sequence length="1724" mass="194671">MKVAGKYKVMPDISSSNQFLTRDATQSDTATASTDVNALDSQREAARSVKAFDELLEHYREFSDSERAKGNLFEQLILSYLRNDSQMSHQFGEVYLWRDWPGGGKAGNPDTGIDLVAIDVEDMPANGVVTTDTPAVAIQCKFYEAGHTIQKAQLDSFLSASGKEPFKRRIFVETTGVPWGSNAEDAIRNQTKPVCRIGLTDLRNSDIDWSTYSFEKPQQAPKTKSRKTLRDHQVDAINDVFEGFESHNRGILVMACGTGKTFTSLKIAEQLTNELGGNARIMFMVPSLALMSQTLGEWAAEVQVPFSAWSVCSDAKVNRKRQQRDDLADIATVDLKTPPTTDAAKLAQSLTSHLDAEGLQVVFCTYQSIDIVHQAQELAGKHWRDFDLIICDEAHRTTGVKLSDEDESAFTRVHDNAYVRAEKRLYMTATPRIFQPNVKNIAKERDAVLTSMDDETIYGPVFHRLGFGRAVSLGLLTDYKVVVLAVPEDQITRIYQQSAVDGELTIPETAKLVGCWNALSKRKNRFADMQYGNDTEPMRRAVAFAKDIKTSKQITSEFPILVRDQLQDLENDDESDNLEVQCQHVDGTMNAVERGEALDWLKEDSNTDHPVCRILTNARCLSEGIDVPTLDAVLFLNPRKSQVDVIQAVGRVMRKAEGKDFGYIILPVAVPSGNTPEEALNQNERFRVVWQVLQAVRAHDERFDNTVNAIEYNRNAPENILVDVVNLSKTAPQDMFSGAAPGDDDGDGLPRDNANGGTPPAPAVFPAEDWKDAVYSKIVKKVGNRLYWDDWSKDIADIARRYINLIEHRLEEPGNQDDFDRFVKSLQEILNPSIDGAQAVEMLAQHLITKPLFDAMFPRQEFTAQNPVSRAMQGILDRLASSQEFENEREPLAKFYDTMAEKITAIDNLAGKQEIMRTLYDKFFTKAFPAMQDRLGIVFTPVPVVDYILHSAEAAMQKHFGKGLGDKGVAIIEPFLGTGTFVSRLLQSGIIPPEHLEHKYLHEIFANEIVLLSYYIASINIEQVYHQIRLEQEHDDEYVEFPGISLADTFQLTEQRNHAEGGGVFVDNNERTNRQIETPIRVVVMNPPYSAGQKSANDNNQNLKYPQLDARIEKTYVAHSTATLKNSLYDSYFRALRWASDRIGEEGVIAFVSNSSFIDGNTADGVRLTWAKEFSNIYIYNLRGNARTQGERRRQEAGNVFGEGSRTGVAITLLVKEKDASSRTCRIHYAEVDDYLVRQEKLDVLTREGSIAGTEFSLITPNAHGDWINQRDERYLEFQEIGDKRTKGKSDTSAVFRQYSGGLKTSRDAWCYNFSSTMVTTNIDKHILYLNNQMHLIQKKFGGTADKVKAKEAIEYDSKLGTIDRGNLNDIARGIETKRVGALTVSLYRPFLKQTVYFDPSRQLNNDTYQLPQIFPTPKQPNIGITLPSGSSAQYFMPILYENIPALTPNGGNQMFPLYTWQKNTGAGMFDLASLQSAADAPAEFSGSFDFNQPISAQVPREIDGYYRRDNITDATRTAYRLHYHDEQINKEDIFFYIYALLHHPEYRSRYESDLKKMLPRIPRAQDFWSYTNIGRELAELHVNYETVEPYSRVSLLWSEAAPRDDVSRYHVEKMSWAKRRNSDGKPENDLTRLAYNDWLTFTNIPAAANEYKIGGRSPLEWMIDRYRISVDKASGIVNDPNDYCREIGEPAYIANLIPRLVTVSVRTQELVRSLPELIILDKP</sequence>
<evidence type="ECO:0000313" key="5">
    <source>
        <dbReference type="Proteomes" id="UP000005573"/>
    </source>
</evidence>
<gene>
    <name evidence="4" type="ORF">HMPREF0388_1007</name>
</gene>
<dbReference type="InterPro" id="IPR014001">
    <property type="entry name" value="Helicase_ATP-bd"/>
</dbReference>
<dbReference type="InterPro" id="IPR002052">
    <property type="entry name" value="DNA_methylase_N6_adenine_CS"/>
</dbReference>
<dbReference type="Pfam" id="PF00271">
    <property type="entry name" value="Helicase_C"/>
    <property type="match status" value="1"/>
</dbReference>
<feature type="domain" description="Helicase C-terminal" evidence="3">
    <location>
        <begin position="537"/>
        <end position="711"/>
    </location>
</feature>
<keyword evidence="4" id="KW-0067">ATP-binding</keyword>
<dbReference type="HOGENOM" id="CLU_002151_1_0_11"/>
<dbReference type="InterPro" id="IPR027417">
    <property type="entry name" value="P-loop_NTPase"/>
</dbReference>
<dbReference type="InterPro" id="IPR011335">
    <property type="entry name" value="Restrct_endonuc-II-like"/>
</dbReference>
<proteinExistence type="predicted"/>
<name>E6LYS0_9ACTO</name>
<dbReference type="Pfam" id="PF18135">
    <property type="entry name" value="Type_ISP_C"/>
    <property type="match status" value="1"/>
</dbReference>
<dbReference type="Pfam" id="PF04851">
    <property type="entry name" value="ResIII"/>
    <property type="match status" value="1"/>
</dbReference>
<evidence type="ECO:0000259" key="3">
    <source>
        <dbReference type="PROSITE" id="PS51194"/>
    </source>
</evidence>
<organism evidence="4 5">
    <name type="scientific">Mobiluncus curtisii ATCC 51333</name>
    <dbReference type="NCBI Taxonomy" id="887326"/>
    <lineage>
        <taxon>Bacteria</taxon>
        <taxon>Bacillati</taxon>
        <taxon>Actinomycetota</taxon>
        <taxon>Actinomycetes</taxon>
        <taxon>Actinomycetales</taxon>
        <taxon>Actinomycetaceae</taxon>
        <taxon>Mobiluncus</taxon>
    </lineage>
</organism>
<dbReference type="InterPro" id="IPR001650">
    <property type="entry name" value="Helicase_C-like"/>
</dbReference>
<dbReference type="InterPro" id="IPR029063">
    <property type="entry name" value="SAM-dependent_MTases_sf"/>
</dbReference>
<dbReference type="PROSITE" id="PS00092">
    <property type="entry name" value="N6_MTASE"/>
    <property type="match status" value="1"/>
</dbReference>
<dbReference type="GO" id="GO:0008168">
    <property type="term" value="F:methyltransferase activity"/>
    <property type="evidence" value="ECO:0007669"/>
    <property type="project" value="InterPro"/>
</dbReference>
<dbReference type="CDD" id="cd18785">
    <property type="entry name" value="SF2_C"/>
    <property type="match status" value="1"/>
</dbReference>
<keyword evidence="4" id="KW-0378">Hydrolase</keyword>
<dbReference type="Gene3D" id="3.40.50.150">
    <property type="entry name" value="Vaccinia Virus protein VP39"/>
    <property type="match status" value="1"/>
</dbReference>
<dbReference type="SMART" id="SM00487">
    <property type="entry name" value="DEXDc"/>
    <property type="match status" value="1"/>
</dbReference>
<dbReference type="GO" id="GO:0016787">
    <property type="term" value="F:hydrolase activity"/>
    <property type="evidence" value="ECO:0007669"/>
    <property type="project" value="InterPro"/>
</dbReference>
<dbReference type="Gene3D" id="3.40.50.300">
    <property type="entry name" value="P-loop containing nucleotide triphosphate hydrolases"/>
    <property type="match status" value="2"/>
</dbReference>
<dbReference type="GO" id="GO:0004386">
    <property type="term" value="F:helicase activity"/>
    <property type="evidence" value="ECO:0007669"/>
    <property type="project" value="UniProtKB-KW"/>
</dbReference>
<dbReference type="Pfam" id="PF22240">
    <property type="entry name" value="ISP_coupler"/>
    <property type="match status" value="1"/>
</dbReference>
<feature type="domain" description="Helicase ATP-binding" evidence="2">
    <location>
        <begin position="241"/>
        <end position="431"/>
    </location>
</feature>
<dbReference type="SMART" id="SM00490">
    <property type="entry name" value="HELICc"/>
    <property type="match status" value="1"/>
</dbReference>
<dbReference type="CDD" id="cd22333">
    <property type="entry name" value="LlaBIII_nuclease-like"/>
    <property type="match status" value="1"/>
</dbReference>
<dbReference type="GO" id="GO:0005829">
    <property type="term" value="C:cytosol"/>
    <property type="evidence" value="ECO:0007669"/>
    <property type="project" value="TreeGrafter"/>
</dbReference>
<dbReference type="InterPro" id="IPR039442">
    <property type="entry name" value="Mrr-like_dom"/>
</dbReference>
<dbReference type="SUPFAM" id="SSF52980">
    <property type="entry name" value="Restriction endonuclease-like"/>
    <property type="match status" value="1"/>
</dbReference>
<dbReference type="SUPFAM" id="SSF52540">
    <property type="entry name" value="P-loop containing nucleoside triphosphate hydrolases"/>
    <property type="match status" value="2"/>
</dbReference>
<dbReference type="PANTHER" id="PTHR47396">
    <property type="entry name" value="TYPE I RESTRICTION ENZYME ECOKI R PROTEIN"/>
    <property type="match status" value="1"/>
</dbReference>
<accession>E6LYS0</accession>
<evidence type="ECO:0000259" key="2">
    <source>
        <dbReference type="PROSITE" id="PS51192"/>
    </source>
</evidence>